<keyword evidence="2" id="KW-1185">Reference proteome</keyword>
<gene>
    <name evidence="1" type="ORF">ILEXP_LOCUS3086</name>
</gene>
<evidence type="ECO:0000313" key="2">
    <source>
        <dbReference type="Proteomes" id="UP001642360"/>
    </source>
</evidence>
<protein>
    <submittedName>
        <fullName evidence="1">Uncharacterized protein</fullName>
    </submittedName>
</protein>
<name>A0ABC8QTP7_9AQUA</name>
<dbReference type="AlphaFoldDB" id="A0ABC8QTP7"/>
<dbReference type="Proteomes" id="UP001642360">
    <property type="component" value="Unassembled WGS sequence"/>
</dbReference>
<evidence type="ECO:0000313" key="1">
    <source>
        <dbReference type="EMBL" id="CAK9136111.1"/>
    </source>
</evidence>
<accession>A0ABC8QTP7</accession>
<comment type="caution">
    <text evidence="1">The sequence shown here is derived from an EMBL/GenBank/DDBJ whole genome shotgun (WGS) entry which is preliminary data.</text>
</comment>
<organism evidence="1 2">
    <name type="scientific">Ilex paraguariensis</name>
    <name type="common">yerba mate</name>
    <dbReference type="NCBI Taxonomy" id="185542"/>
    <lineage>
        <taxon>Eukaryota</taxon>
        <taxon>Viridiplantae</taxon>
        <taxon>Streptophyta</taxon>
        <taxon>Embryophyta</taxon>
        <taxon>Tracheophyta</taxon>
        <taxon>Spermatophyta</taxon>
        <taxon>Magnoliopsida</taxon>
        <taxon>eudicotyledons</taxon>
        <taxon>Gunneridae</taxon>
        <taxon>Pentapetalae</taxon>
        <taxon>asterids</taxon>
        <taxon>campanulids</taxon>
        <taxon>Aquifoliales</taxon>
        <taxon>Aquifoliaceae</taxon>
        <taxon>Ilex</taxon>
    </lineage>
</organism>
<proteinExistence type="predicted"/>
<dbReference type="EMBL" id="CAUOFW020000737">
    <property type="protein sequence ID" value="CAK9136111.1"/>
    <property type="molecule type" value="Genomic_DNA"/>
</dbReference>
<sequence>MQLNLFRVLFPGAKTSIIVATCVLFGLSLTVVLSGVVPPFTEDTARGVNVVHVVDTTGKYGEKREPSSHISLFSTTPGKLVKEVAQIGEGFVCGRDKPLDFVTFSVKYGCWTHNDTGSGWSESDIPTLHVESDIKGDCRITEILIDTKASTRWSLAINTEEIEDFRLKDNSELIPLDDKSSTDGWHIIQFSGGKNAPTKFNLTLFWIKNYTQIAHTDDSMTEHLLLKLRTDVDRLTAPAERVLMKLPAWCSLFGKSTSPPTLAFLSSLPVTF</sequence>
<reference evidence="1 2" key="1">
    <citation type="submission" date="2024-02" db="EMBL/GenBank/DDBJ databases">
        <authorList>
            <person name="Vignale AGUSTIN F."/>
            <person name="Sosa J E."/>
            <person name="Modenutti C."/>
        </authorList>
    </citation>
    <scope>NUCLEOTIDE SEQUENCE [LARGE SCALE GENOMIC DNA]</scope>
</reference>